<dbReference type="PANTHER" id="PTHR11986">
    <property type="entry name" value="AMINOTRANSFERASE CLASS III"/>
    <property type="match status" value="1"/>
</dbReference>
<accession>A0A2U2N7F2</accession>
<dbReference type="InterPro" id="IPR015421">
    <property type="entry name" value="PyrdxlP-dep_Trfase_major"/>
</dbReference>
<dbReference type="EC" id="2.6.1.11" evidence="5"/>
<dbReference type="RefSeq" id="WP_109675804.1">
    <property type="nucleotide sequence ID" value="NZ_CP086615.1"/>
</dbReference>
<feature type="binding site" evidence="5">
    <location>
        <position position="128"/>
    </location>
    <ligand>
        <name>pyridoxal 5'-phosphate</name>
        <dbReference type="ChEBI" id="CHEBI:597326"/>
    </ligand>
</feature>
<evidence type="ECO:0000256" key="3">
    <source>
        <dbReference type="ARBA" id="ARBA00022679"/>
    </source>
</evidence>
<keyword evidence="1 5" id="KW-0032">Aminotransferase</keyword>
<keyword evidence="4 5" id="KW-0663">Pyridoxal phosphate</keyword>
<dbReference type="GO" id="GO:0005737">
    <property type="term" value="C:cytoplasm"/>
    <property type="evidence" value="ECO:0007669"/>
    <property type="project" value="UniProtKB-SubCell"/>
</dbReference>
<dbReference type="GO" id="GO:0030170">
    <property type="term" value="F:pyridoxal phosphate binding"/>
    <property type="evidence" value="ECO:0007669"/>
    <property type="project" value="InterPro"/>
</dbReference>
<dbReference type="CDD" id="cd00610">
    <property type="entry name" value="OAT_like"/>
    <property type="match status" value="1"/>
</dbReference>
<feature type="binding site" evidence="5">
    <location>
        <position position="271"/>
    </location>
    <ligand>
        <name>pyridoxal 5'-phosphate</name>
        <dbReference type="ChEBI" id="CHEBI:597326"/>
    </ligand>
</feature>
<comment type="caution">
    <text evidence="6">The sequence shown here is derived from an EMBL/GenBank/DDBJ whole genome shotgun (WGS) entry which is preliminary data.</text>
</comment>
<dbReference type="InterPro" id="IPR050103">
    <property type="entry name" value="Class-III_PLP-dep_AT"/>
</dbReference>
<dbReference type="GO" id="GO:0042802">
    <property type="term" value="F:identical protein binding"/>
    <property type="evidence" value="ECO:0007669"/>
    <property type="project" value="TreeGrafter"/>
</dbReference>
<gene>
    <name evidence="5" type="primary">argD</name>
    <name evidence="6" type="ORF">DEM34_02155</name>
</gene>
<protein>
    <recommendedName>
        <fullName evidence="5">Acetylornithine aminotransferase</fullName>
        <shortName evidence="5">ACOAT</shortName>
        <ecNumber evidence="5">2.6.1.11</ecNumber>
    </recommendedName>
</protein>
<organism evidence="6 7">
    <name type="scientific">Sediminicurvatus halobius</name>
    <dbReference type="NCBI Taxonomy" id="2182432"/>
    <lineage>
        <taxon>Bacteria</taxon>
        <taxon>Pseudomonadati</taxon>
        <taxon>Pseudomonadota</taxon>
        <taxon>Gammaproteobacteria</taxon>
        <taxon>Chromatiales</taxon>
        <taxon>Ectothiorhodospiraceae</taxon>
        <taxon>Sediminicurvatus</taxon>
    </lineage>
</organism>
<keyword evidence="7" id="KW-1185">Reference proteome</keyword>
<feature type="binding site" evidence="5">
    <location>
        <position position="270"/>
    </location>
    <ligand>
        <name>N(2)-acetyl-L-ornithine</name>
        <dbReference type="ChEBI" id="CHEBI:57805"/>
    </ligand>
</feature>
<sequence>MSDPLMPTYKRLPVSFRRGEGTWLEDEHGERYLDALAGIAVCGLGHAHPAVADALADQARTLVHTSNLYRIPVQEQLGERLVRLAGLERVFFANSGAEANEAAIKLARLYGHRRGVAAPRILVAGNAFHGRTLAALAATGNASAQEGFGPLPEGFRRIPYDDPAAAAAAADADVVAVLVEPIQGEGGIIVPSPGYLQALRELCDRHGWLLMLDEVQSGMGRTGRWFAFQHDGIRPDVVTLAKALGNGVPIGACLAGGPAADVLGPGSHGSTFGGNPLACRAGLAVIDTLERDGLLERAELLGERLRRRFHEALAPLDGVRMIRGRGLMIGIELETPCPELVGRALERRLLINVTAGRVIRLLPPLVLSDAEAEQIADTVIALVKEHLAAAAADRGTTPA</sequence>
<dbReference type="SUPFAM" id="SSF53383">
    <property type="entry name" value="PLP-dependent transferases"/>
    <property type="match status" value="1"/>
</dbReference>
<dbReference type="PIRSF" id="PIRSF000521">
    <property type="entry name" value="Transaminase_4ab_Lys_Orn"/>
    <property type="match status" value="1"/>
</dbReference>
<dbReference type="AlphaFoldDB" id="A0A2U2N7F2"/>
<dbReference type="Pfam" id="PF00202">
    <property type="entry name" value="Aminotran_3"/>
    <property type="match status" value="1"/>
</dbReference>
<dbReference type="FunFam" id="3.40.640.10:FF:000004">
    <property type="entry name" value="Acetylornithine aminotransferase"/>
    <property type="match status" value="1"/>
</dbReference>
<comment type="catalytic activity">
    <reaction evidence="5">
        <text>N(2)-acetyl-L-ornithine + 2-oxoglutarate = N-acetyl-L-glutamate 5-semialdehyde + L-glutamate</text>
        <dbReference type="Rhea" id="RHEA:18049"/>
        <dbReference type="ChEBI" id="CHEBI:16810"/>
        <dbReference type="ChEBI" id="CHEBI:29123"/>
        <dbReference type="ChEBI" id="CHEBI:29985"/>
        <dbReference type="ChEBI" id="CHEBI:57805"/>
        <dbReference type="EC" id="2.6.1.11"/>
    </reaction>
</comment>
<dbReference type="InterPro" id="IPR015422">
    <property type="entry name" value="PyrdxlP-dep_Trfase_small"/>
</dbReference>
<feature type="binding site" evidence="5">
    <location>
        <begin position="96"/>
        <end position="97"/>
    </location>
    <ligand>
        <name>pyridoxal 5'-phosphate</name>
        <dbReference type="ChEBI" id="CHEBI:597326"/>
    </ligand>
</feature>
<dbReference type="EMBL" id="QFFI01000003">
    <property type="protein sequence ID" value="PWG65105.1"/>
    <property type="molecule type" value="Genomic_DNA"/>
</dbReference>
<comment type="pathway">
    <text evidence="5">Amino-acid biosynthesis; L-arginine biosynthesis; N(2)-acetyl-L-ornithine from L-glutamate: step 4/4.</text>
</comment>
<dbReference type="Gene3D" id="3.90.1150.10">
    <property type="entry name" value="Aspartate Aminotransferase, domain 1"/>
    <property type="match status" value="1"/>
</dbReference>
<dbReference type="UniPathway" id="UPA00068">
    <property type="reaction ID" value="UER00109"/>
</dbReference>
<dbReference type="InterPro" id="IPR004636">
    <property type="entry name" value="AcOrn/SuccOrn_fam"/>
</dbReference>
<evidence type="ECO:0000256" key="2">
    <source>
        <dbReference type="ARBA" id="ARBA00022605"/>
    </source>
</evidence>
<dbReference type="InterPro" id="IPR005814">
    <property type="entry name" value="Aminotrans_3"/>
</dbReference>
<proteinExistence type="inferred from homology"/>
<comment type="cofactor">
    <cofactor evidence="5">
        <name>pyridoxal 5'-phosphate</name>
        <dbReference type="ChEBI" id="CHEBI:597326"/>
    </cofactor>
    <text evidence="5">Binds 1 pyridoxal phosphate per subunit.</text>
</comment>
<evidence type="ECO:0000256" key="1">
    <source>
        <dbReference type="ARBA" id="ARBA00022576"/>
    </source>
</evidence>
<dbReference type="NCBIfam" id="NF002874">
    <property type="entry name" value="PRK03244.1"/>
    <property type="match status" value="1"/>
</dbReference>
<comment type="subunit">
    <text evidence="5">Homodimer.</text>
</comment>
<evidence type="ECO:0000313" key="7">
    <source>
        <dbReference type="Proteomes" id="UP000245474"/>
    </source>
</evidence>
<dbReference type="InterPro" id="IPR049704">
    <property type="entry name" value="Aminotrans_3_PPA_site"/>
</dbReference>
<keyword evidence="2 5" id="KW-0028">Amino-acid biosynthesis</keyword>
<name>A0A2U2N7F2_9GAMM</name>
<evidence type="ECO:0000256" key="4">
    <source>
        <dbReference type="ARBA" id="ARBA00022898"/>
    </source>
</evidence>
<feature type="binding site" evidence="5">
    <location>
        <position position="131"/>
    </location>
    <ligand>
        <name>N(2)-acetyl-L-ornithine</name>
        <dbReference type="ChEBI" id="CHEBI:57805"/>
    </ligand>
</feature>
<dbReference type="PANTHER" id="PTHR11986:SF79">
    <property type="entry name" value="ACETYLORNITHINE AMINOTRANSFERASE, MITOCHONDRIAL"/>
    <property type="match status" value="1"/>
</dbReference>
<dbReference type="OrthoDB" id="9770449at2"/>
<keyword evidence="3 5" id="KW-0808">Transferase</keyword>
<keyword evidence="5" id="KW-0055">Arginine biosynthesis</keyword>
<comment type="subcellular location">
    <subcellularLocation>
        <location evidence="5">Cytoplasm</location>
    </subcellularLocation>
</comment>
<dbReference type="Gene3D" id="3.40.640.10">
    <property type="entry name" value="Type I PLP-dependent aspartate aminotransferase-like (Major domain)"/>
    <property type="match status" value="1"/>
</dbReference>
<evidence type="ECO:0000256" key="5">
    <source>
        <dbReference type="HAMAP-Rule" id="MF_01107"/>
    </source>
</evidence>
<dbReference type="GO" id="GO:0006526">
    <property type="term" value="P:L-arginine biosynthetic process"/>
    <property type="evidence" value="ECO:0007669"/>
    <property type="project" value="UniProtKB-UniRule"/>
</dbReference>
<reference evidence="6 7" key="1">
    <citation type="submission" date="2018-05" db="EMBL/GenBank/DDBJ databases">
        <title>Spiribacter halobius sp. nov., a moderately halophilic bacterium isolated from marine solar saltern.</title>
        <authorList>
            <person name="Zheng W.-S."/>
            <person name="Lu D.-C."/>
            <person name="Du Z.-J."/>
        </authorList>
    </citation>
    <scope>NUCLEOTIDE SEQUENCE [LARGE SCALE GENOMIC DNA]</scope>
    <source>
        <strain evidence="6 7">E85</strain>
    </source>
</reference>
<evidence type="ECO:0000313" key="6">
    <source>
        <dbReference type="EMBL" id="PWG65105.1"/>
    </source>
</evidence>
<comment type="similarity">
    <text evidence="5">Belongs to the class-III pyridoxal-phosphate-dependent aminotransferase family. ArgD subfamily.</text>
</comment>
<dbReference type="HAMAP" id="MF_01107">
    <property type="entry name" value="ArgD_aminotrans_3"/>
    <property type="match status" value="1"/>
</dbReference>
<dbReference type="PROSITE" id="PS00600">
    <property type="entry name" value="AA_TRANSFER_CLASS_3"/>
    <property type="match status" value="1"/>
</dbReference>
<dbReference type="Proteomes" id="UP000245474">
    <property type="component" value="Unassembled WGS sequence"/>
</dbReference>
<feature type="binding site" evidence="5">
    <location>
        <begin position="213"/>
        <end position="216"/>
    </location>
    <ligand>
        <name>pyridoxal 5'-phosphate</name>
        <dbReference type="ChEBI" id="CHEBI:597326"/>
    </ligand>
</feature>
<keyword evidence="5" id="KW-0963">Cytoplasm</keyword>
<feature type="modified residue" description="N6-(pyridoxal phosphate)lysine" evidence="5">
    <location>
        <position position="242"/>
    </location>
</feature>
<dbReference type="NCBIfam" id="NF002325">
    <property type="entry name" value="PRK01278.1"/>
    <property type="match status" value="1"/>
</dbReference>
<dbReference type="InterPro" id="IPR015424">
    <property type="entry name" value="PyrdxlP-dep_Trfase"/>
</dbReference>
<comment type="miscellaneous">
    <text evidence="5">May also have succinyldiaminopimelate aminotransferase activity, thus carrying out the corresponding step in lysine biosynthesis.</text>
</comment>
<dbReference type="NCBIfam" id="TIGR00707">
    <property type="entry name" value="argD"/>
    <property type="match status" value="1"/>
</dbReference>
<dbReference type="GO" id="GO:0003992">
    <property type="term" value="F:N2-acetyl-L-ornithine:2-oxoglutarate 5-aminotransferase activity"/>
    <property type="evidence" value="ECO:0007669"/>
    <property type="project" value="UniProtKB-UniRule"/>
</dbReference>